<reference evidence="2" key="1">
    <citation type="submission" date="2017-02" db="UniProtKB">
        <authorList>
            <consortium name="WormBaseParasite"/>
        </authorList>
    </citation>
    <scope>IDENTIFICATION</scope>
</reference>
<keyword evidence="1" id="KW-1185">Reference proteome</keyword>
<proteinExistence type="predicted"/>
<sequence>MRTDDKCLLKFHQTGYFSKEVPRKVNGLLFVTFFKI</sequence>
<dbReference type="AlphaFoldDB" id="A0A0M3HL60"/>
<evidence type="ECO:0000313" key="1">
    <source>
        <dbReference type="Proteomes" id="UP000036681"/>
    </source>
</evidence>
<name>A0A0M3HL60_ASCLU</name>
<organism evidence="1 2">
    <name type="scientific">Ascaris lumbricoides</name>
    <name type="common">Giant roundworm</name>
    <dbReference type="NCBI Taxonomy" id="6252"/>
    <lineage>
        <taxon>Eukaryota</taxon>
        <taxon>Metazoa</taxon>
        <taxon>Ecdysozoa</taxon>
        <taxon>Nematoda</taxon>
        <taxon>Chromadorea</taxon>
        <taxon>Rhabditida</taxon>
        <taxon>Spirurina</taxon>
        <taxon>Ascaridomorpha</taxon>
        <taxon>Ascaridoidea</taxon>
        <taxon>Ascarididae</taxon>
        <taxon>Ascaris</taxon>
    </lineage>
</organism>
<dbReference type="WBParaSite" id="ALUE_0000225501-mRNA-1">
    <property type="protein sequence ID" value="ALUE_0000225501-mRNA-1"/>
    <property type="gene ID" value="ALUE_0000225501"/>
</dbReference>
<evidence type="ECO:0000313" key="2">
    <source>
        <dbReference type="WBParaSite" id="ALUE_0000225501-mRNA-1"/>
    </source>
</evidence>
<dbReference type="Proteomes" id="UP000036681">
    <property type="component" value="Unplaced"/>
</dbReference>
<protein>
    <submittedName>
        <fullName evidence="2">Uncharacterized protein</fullName>
    </submittedName>
</protein>
<accession>A0A0M3HL60</accession>